<dbReference type="PATRIC" id="fig|1121022.4.peg.1470"/>
<comment type="caution">
    <text evidence="1">The sequence shown here is derived from an EMBL/GenBank/DDBJ whole genome shotgun (WGS) entry which is preliminary data.</text>
</comment>
<dbReference type="SUPFAM" id="SSF48371">
    <property type="entry name" value="ARM repeat"/>
    <property type="match status" value="1"/>
</dbReference>
<evidence type="ECO:0000313" key="1">
    <source>
        <dbReference type="EMBL" id="ESQ92625.1"/>
    </source>
</evidence>
<organism evidence="1 2">
    <name type="scientific">Asticcacaulis benevestitus DSM 16100 = ATCC BAA-896</name>
    <dbReference type="NCBI Taxonomy" id="1121022"/>
    <lineage>
        <taxon>Bacteria</taxon>
        <taxon>Pseudomonadati</taxon>
        <taxon>Pseudomonadota</taxon>
        <taxon>Alphaproteobacteria</taxon>
        <taxon>Caulobacterales</taxon>
        <taxon>Caulobacteraceae</taxon>
        <taxon>Asticcacaulis</taxon>
    </lineage>
</organism>
<gene>
    <name evidence="1" type="ORF">ABENE_07345</name>
</gene>
<dbReference type="STRING" id="1121022.GCA_000376105_02859"/>
<proteinExistence type="predicted"/>
<accession>V4Q492</accession>
<dbReference type="eggNOG" id="COG1413">
    <property type="taxonomic scope" value="Bacteria"/>
</dbReference>
<dbReference type="InterPro" id="IPR016024">
    <property type="entry name" value="ARM-type_fold"/>
</dbReference>
<dbReference type="Pfam" id="PF13646">
    <property type="entry name" value="HEAT_2"/>
    <property type="match status" value="1"/>
</dbReference>
<reference evidence="1 2" key="1">
    <citation type="journal article" date="2014" name="Nature">
        <title>Sequential evolution of bacterial morphology by co-option of a developmental regulator.</title>
        <authorList>
            <person name="Jiang C."/>
            <person name="Brown P.J."/>
            <person name="Ducret A."/>
            <person name="Brun Y.V."/>
        </authorList>
    </citation>
    <scope>NUCLEOTIDE SEQUENCE [LARGE SCALE GENOMIC DNA]</scope>
    <source>
        <strain evidence="1 2">DSM 16100</strain>
    </source>
</reference>
<dbReference type="EMBL" id="AWGB01000011">
    <property type="protein sequence ID" value="ESQ92625.1"/>
    <property type="molecule type" value="Genomic_DNA"/>
</dbReference>
<evidence type="ECO:0000313" key="2">
    <source>
        <dbReference type="Proteomes" id="UP000017837"/>
    </source>
</evidence>
<name>V4Q492_9CAUL</name>
<protein>
    <recommendedName>
        <fullName evidence="3">PBS lyase</fullName>
    </recommendedName>
</protein>
<dbReference type="Proteomes" id="UP000017837">
    <property type="component" value="Unassembled WGS sequence"/>
</dbReference>
<sequence>MAEEPRASVRAAILNTLIRLRSADVIRGLVEHLRSENATLRNEVIEVLQDMPDEAMPILEQLLTDWDSDVRIFTANILSETKHPRTPDVLIGVIKSDPHVNVCMAALDGLLEIGDESMIDSIQQLGERFPEAPFVKFAVSLAIKRLQGVDYARGTT</sequence>
<dbReference type="Gene3D" id="1.25.10.10">
    <property type="entry name" value="Leucine-rich Repeat Variant"/>
    <property type="match status" value="1"/>
</dbReference>
<dbReference type="AlphaFoldDB" id="V4Q492"/>
<evidence type="ECO:0008006" key="3">
    <source>
        <dbReference type="Google" id="ProtNLM"/>
    </source>
</evidence>
<keyword evidence="2" id="KW-1185">Reference proteome</keyword>
<dbReference type="InterPro" id="IPR011989">
    <property type="entry name" value="ARM-like"/>
</dbReference>